<dbReference type="Proteomes" id="UP001054857">
    <property type="component" value="Unassembled WGS sequence"/>
</dbReference>
<dbReference type="Gene3D" id="3.30.70.100">
    <property type="match status" value="1"/>
</dbReference>
<dbReference type="SUPFAM" id="SSF55008">
    <property type="entry name" value="HMA, heavy metal-associated domain"/>
    <property type="match status" value="1"/>
</dbReference>
<protein>
    <recommendedName>
        <fullName evidence="4">HMA domain-containing protein</fullName>
    </recommendedName>
</protein>
<dbReference type="PROSITE" id="PS01047">
    <property type="entry name" value="HMA_1"/>
    <property type="match status" value="1"/>
</dbReference>
<dbReference type="InterPro" id="IPR017969">
    <property type="entry name" value="Heavy-metal-associated_CS"/>
</dbReference>
<dbReference type="GO" id="GO:0016020">
    <property type="term" value="C:membrane"/>
    <property type="evidence" value="ECO:0007669"/>
    <property type="project" value="TreeGrafter"/>
</dbReference>
<evidence type="ECO:0000256" key="3">
    <source>
        <dbReference type="SAM" id="MobiDB-lite"/>
    </source>
</evidence>
<accession>A0AAD3E1A0</accession>
<dbReference type="InterPro" id="IPR006121">
    <property type="entry name" value="HMA_dom"/>
</dbReference>
<keyword evidence="6" id="KW-1185">Reference proteome</keyword>
<dbReference type="GO" id="GO:0005507">
    <property type="term" value="F:copper ion binding"/>
    <property type="evidence" value="ECO:0007669"/>
    <property type="project" value="TreeGrafter"/>
</dbReference>
<keyword evidence="2" id="KW-1278">Translocase</keyword>
<evidence type="ECO:0000313" key="5">
    <source>
        <dbReference type="EMBL" id="GFR51779.1"/>
    </source>
</evidence>
<dbReference type="AlphaFoldDB" id="A0AAD3E1A0"/>
<name>A0AAD3E1A0_9CHLO</name>
<dbReference type="GO" id="GO:0055070">
    <property type="term" value="P:copper ion homeostasis"/>
    <property type="evidence" value="ECO:0007669"/>
    <property type="project" value="TreeGrafter"/>
</dbReference>
<proteinExistence type="predicted"/>
<dbReference type="PANTHER" id="PTHR43520:SF19">
    <property type="entry name" value="COPPER-TRANSPORTING ATPASE PAA2, CHLOROPLASTIC"/>
    <property type="match status" value="1"/>
</dbReference>
<feature type="non-terminal residue" evidence="5">
    <location>
        <position position="329"/>
    </location>
</feature>
<feature type="region of interest" description="Disordered" evidence="3">
    <location>
        <begin position="1"/>
        <end position="21"/>
    </location>
</feature>
<evidence type="ECO:0000259" key="4">
    <source>
        <dbReference type="PROSITE" id="PS50846"/>
    </source>
</evidence>
<sequence>MLKSSVNCASPTHHRSPSNTRRNMSLSGIWVALSVRSCPLASRPLACVMASARTMLPASPAAVTSSRFQTPSMASSLRTAVRSAQCTLPRFGMSMLSSHPRRHTAPGLLRALATETAAAGVKTATVDNVSETAADPNGQVQTVLLEVGGMKCGGCSAAVKRMLSGRPEVAAAAVNLLTETAAVQVRGSPEELGPALAAFISARGFPARVRSAAAADDEGEDGTAAADPLGLAAAEEADRKRQADARRSLLDLSAAWLLVAACVAHHSGHLLHAAGHHEVAHLPLLAALADPRVSGALGAFALLGPGRRLLVDGFRSLVSGHPNMNSLVG</sequence>
<dbReference type="CDD" id="cd00371">
    <property type="entry name" value="HMA"/>
    <property type="match status" value="1"/>
</dbReference>
<feature type="compositionally biased region" description="Polar residues" evidence="3">
    <location>
        <begin position="1"/>
        <end position="10"/>
    </location>
</feature>
<dbReference type="EMBL" id="BMAR01000054">
    <property type="protein sequence ID" value="GFR51779.1"/>
    <property type="molecule type" value="Genomic_DNA"/>
</dbReference>
<feature type="domain" description="HMA" evidence="4">
    <location>
        <begin position="141"/>
        <end position="208"/>
    </location>
</feature>
<organism evidence="5 6">
    <name type="scientific">Astrephomene gubernaculifera</name>
    <dbReference type="NCBI Taxonomy" id="47775"/>
    <lineage>
        <taxon>Eukaryota</taxon>
        <taxon>Viridiplantae</taxon>
        <taxon>Chlorophyta</taxon>
        <taxon>core chlorophytes</taxon>
        <taxon>Chlorophyceae</taxon>
        <taxon>CS clade</taxon>
        <taxon>Chlamydomonadales</taxon>
        <taxon>Astrephomenaceae</taxon>
        <taxon>Astrephomene</taxon>
    </lineage>
</organism>
<evidence type="ECO:0000256" key="2">
    <source>
        <dbReference type="ARBA" id="ARBA00022967"/>
    </source>
</evidence>
<dbReference type="InterPro" id="IPR036163">
    <property type="entry name" value="HMA_dom_sf"/>
</dbReference>
<gene>
    <name evidence="5" type="ORF">Agub_g14236</name>
</gene>
<evidence type="ECO:0000313" key="6">
    <source>
        <dbReference type="Proteomes" id="UP001054857"/>
    </source>
</evidence>
<dbReference type="PROSITE" id="PS50846">
    <property type="entry name" value="HMA_2"/>
    <property type="match status" value="1"/>
</dbReference>
<dbReference type="PANTHER" id="PTHR43520">
    <property type="entry name" value="ATP7, ISOFORM B"/>
    <property type="match status" value="1"/>
</dbReference>
<comment type="caution">
    <text evidence="5">The sequence shown here is derived from an EMBL/GenBank/DDBJ whole genome shotgun (WGS) entry which is preliminary data.</text>
</comment>
<dbReference type="GO" id="GO:0043682">
    <property type="term" value="F:P-type divalent copper transporter activity"/>
    <property type="evidence" value="ECO:0007669"/>
    <property type="project" value="TreeGrafter"/>
</dbReference>
<keyword evidence="1" id="KW-0479">Metal-binding</keyword>
<dbReference type="Pfam" id="PF00403">
    <property type="entry name" value="HMA"/>
    <property type="match status" value="1"/>
</dbReference>
<reference evidence="5 6" key="1">
    <citation type="journal article" date="2021" name="Sci. Rep.">
        <title>Genome sequencing of the multicellular alga Astrephomene provides insights into convergent evolution of germ-soma differentiation.</title>
        <authorList>
            <person name="Yamashita S."/>
            <person name="Yamamoto K."/>
            <person name="Matsuzaki R."/>
            <person name="Suzuki S."/>
            <person name="Yamaguchi H."/>
            <person name="Hirooka S."/>
            <person name="Minakuchi Y."/>
            <person name="Miyagishima S."/>
            <person name="Kawachi M."/>
            <person name="Toyoda A."/>
            <person name="Nozaki H."/>
        </authorList>
    </citation>
    <scope>NUCLEOTIDE SEQUENCE [LARGE SCALE GENOMIC DNA]</scope>
    <source>
        <strain evidence="5 6">NIES-4017</strain>
    </source>
</reference>
<evidence type="ECO:0000256" key="1">
    <source>
        <dbReference type="ARBA" id="ARBA00022723"/>
    </source>
</evidence>